<evidence type="ECO:0000313" key="5">
    <source>
        <dbReference type="EMBL" id="KAA6404027.1"/>
    </source>
</evidence>
<sequence length="519" mass="59660">MSSSNIYDVCQCVQTLRKIFSAKVISIPIMDVINSGILEKFPELLLKDDQPQLQEEIAWILTNIFSGTTDETIDVTNFGVIPPLIRLLMSTNNKVRIQSEWALLNVAIEDDIQLVNLLQNSGLEDQLVQLLNIQNSTSDQEKNVAIEMKASQQELANQAQLLFKMIQKMKLKIETLIIAANIFIFYIKNTSQILHVEVLGDTLQGLNYVIKQDIVLKDLNFDQALFKISKFINCQNFRVQKFSLRIMGQLAAGNEKRTQEVVDSKVLKNIHAFLQKIQQKGFHKIFQPSLSKKEDDYENHKEKEELLRIACFVISNISAGTQSQIKACFKSGCIKMIVTLLVESDIDDEEIHYNKEEEFEYLVDKNGKEDENIIKSCQHWIKDAIFVISNCMIGSFANTVMIVKFGVIPKLVYWLESNENEILILVIQSIVQIFSATTAFARFEKHQKEIDEDKTMKIIKPPEGITAKICQEDLEEQDTSEEIEIHLFKKQNIFKEITSLSKKIKELILKPYKYHSIKK</sequence>
<dbReference type="InterPro" id="IPR016024">
    <property type="entry name" value="ARM-type_fold"/>
</dbReference>
<accession>A0A5J4XA33</accession>
<organism evidence="5 6">
    <name type="scientific">Streblomastix strix</name>
    <dbReference type="NCBI Taxonomy" id="222440"/>
    <lineage>
        <taxon>Eukaryota</taxon>
        <taxon>Metamonada</taxon>
        <taxon>Preaxostyla</taxon>
        <taxon>Oxymonadida</taxon>
        <taxon>Streblomastigidae</taxon>
        <taxon>Streblomastix</taxon>
    </lineage>
</organism>
<dbReference type="SMART" id="SM00185">
    <property type="entry name" value="ARM"/>
    <property type="match status" value="4"/>
</dbReference>
<keyword evidence="3" id="KW-0653">Protein transport</keyword>
<dbReference type="Proteomes" id="UP000324800">
    <property type="component" value="Unassembled WGS sequence"/>
</dbReference>
<evidence type="ECO:0000256" key="1">
    <source>
        <dbReference type="ARBA" id="ARBA00010394"/>
    </source>
</evidence>
<evidence type="ECO:0000256" key="4">
    <source>
        <dbReference type="PROSITE-ProRule" id="PRU00259"/>
    </source>
</evidence>
<protein>
    <submittedName>
        <fullName evidence="5">Putative nuclear transport factor importin alpha</fullName>
    </submittedName>
</protein>
<dbReference type="AlphaFoldDB" id="A0A5J4XA33"/>
<dbReference type="InterPro" id="IPR011989">
    <property type="entry name" value="ARM-like"/>
</dbReference>
<dbReference type="PROSITE" id="PS50176">
    <property type="entry name" value="ARM_REPEAT"/>
    <property type="match status" value="1"/>
</dbReference>
<evidence type="ECO:0000256" key="2">
    <source>
        <dbReference type="ARBA" id="ARBA00022448"/>
    </source>
</evidence>
<comment type="caution">
    <text evidence="5">The sequence shown here is derived from an EMBL/GenBank/DDBJ whole genome shotgun (WGS) entry which is preliminary data.</text>
</comment>
<dbReference type="SUPFAM" id="SSF48371">
    <property type="entry name" value="ARM repeat"/>
    <property type="match status" value="1"/>
</dbReference>
<reference evidence="5 6" key="1">
    <citation type="submission" date="2019-03" db="EMBL/GenBank/DDBJ databases">
        <title>Single cell metagenomics reveals metabolic interactions within the superorganism composed of flagellate Streblomastix strix and complex community of Bacteroidetes bacteria on its surface.</title>
        <authorList>
            <person name="Treitli S.C."/>
            <person name="Kolisko M."/>
            <person name="Husnik F."/>
            <person name="Keeling P."/>
            <person name="Hampl V."/>
        </authorList>
    </citation>
    <scope>NUCLEOTIDE SEQUENCE [LARGE SCALE GENOMIC DNA]</scope>
    <source>
        <strain evidence="5">ST1C</strain>
    </source>
</reference>
<evidence type="ECO:0000313" key="6">
    <source>
        <dbReference type="Proteomes" id="UP000324800"/>
    </source>
</evidence>
<dbReference type="OrthoDB" id="10266088at2759"/>
<dbReference type="PANTHER" id="PTHR23316">
    <property type="entry name" value="IMPORTIN ALPHA"/>
    <property type="match status" value="1"/>
</dbReference>
<keyword evidence="2" id="KW-0813">Transport</keyword>
<comment type="similarity">
    <text evidence="1">Belongs to the importin alpha family.</text>
</comment>
<dbReference type="Gene3D" id="1.25.10.10">
    <property type="entry name" value="Leucine-rich Repeat Variant"/>
    <property type="match status" value="1"/>
</dbReference>
<evidence type="ECO:0000256" key="3">
    <source>
        <dbReference type="ARBA" id="ARBA00022927"/>
    </source>
</evidence>
<dbReference type="GO" id="GO:0015031">
    <property type="term" value="P:protein transport"/>
    <property type="evidence" value="ECO:0007669"/>
    <property type="project" value="UniProtKB-KW"/>
</dbReference>
<gene>
    <name evidence="5" type="ORF">EZS28_000458</name>
</gene>
<dbReference type="InterPro" id="IPR000225">
    <property type="entry name" value="Armadillo"/>
</dbReference>
<proteinExistence type="inferred from homology"/>
<feature type="repeat" description="ARM" evidence="4">
    <location>
        <begin position="79"/>
        <end position="107"/>
    </location>
</feature>
<name>A0A5J4XA33_9EUKA</name>
<dbReference type="EMBL" id="SNRW01000036">
    <property type="protein sequence ID" value="KAA6404027.1"/>
    <property type="molecule type" value="Genomic_DNA"/>
</dbReference>
<dbReference type="Pfam" id="PF00514">
    <property type="entry name" value="Arm"/>
    <property type="match status" value="2"/>
</dbReference>